<keyword evidence="1" id="KW-0472">Membrane</keyword>
<dbReference type="SUPFAM" id="SSF81324">
    <property type="entry name" value="Voltage-gated potassium channels"/>
    <property type="match status" value="1"/>
</dbReference>
<protein>
    <recommendedName>
        <fullName evidence="2">Potassium channel domain-containing protein</fullName>
    </recommendedName>
</protein>
<feature type="transmembrane region" description="Helical" evidence="1">
    <location>
        <begin position="153"/>
        <end position="171"/>
    </location>
</feature>
<name>A0A2P7MTI5_9CYAN</name>
<proteinExistence type="predicted"/>
<accession>A0A2P7MTI5</accession>
<keyword evidence="1" id="KW-1133">Transmembrane helix</keyword>
<evidence type="ECO:0000313" key="3">
    <source>
        <dbReference type="EMBL" id="PSJ04533.1"/>
    </source>
</evidence>
<evidence type="ECO:0000259" key="2">
    <source>
        <dbReference type="Pfam" id="PF07885"/>
    </source>
</evidence>
<sequence>MTGQMRWKHMKWVLLGGASAAGIVLSNYPTTPQLLRCPEIGSLPGIVLGMFIATTIIHTVVTSIQADLVHSKGLSAWRSTSSGRRHLLIAIGALMTAATLFLEILLWAWVYRHVGAIHGLEESIYFSGITFTTVGYGDVTLAKCWQLLSVGEAVNGVLMAGWSAAQLIFLVQRMMTLSSQSEGTKAD</sequence>
<keyword evidence="1" id="KW-0812">Transmembrane</keyword>
<organism evidence="3 4">
    <name type="scientific">Cyanobium usitatum str. Tous</name>
    <dbReference type="NCBI Taxonomy" id="2116684"/>
    <lineage>
        <taxon>Bacteria</taxon>
        <taxon>Bacillati</taxon>
        <taxon>Cyanobacteriota</taxon>
        <taxon>Cyanophyceae</taxon>
        <taxon>Synechococcales</taxon>
        <taxon>Prochlorococcaceae</taxon>
        <taxon>Cyanobium</taxon>
    </lineage>
</organism>
<dbReference type="EMBL" id="PXXO01000011">
    <property type="protein sequence ID" value="PSJ04533.1"/>
    <property type="molecule type" value="Genomic_DNA"/>
</dbReference>
<feature type="domain" description="Potassium channel" evidence="2">
    <location>
        <begin position="100"/>
        <end position="168"/>
    </location>
</feature>
<feature type="transmembrane region" description="Helical" evidence="1">
    <location>
        <begin position="87"/>
        <end position="110"/>
    </location>
</feature>
<dbReference type="Pfam" id="PF07885">
    <property type="entry name" value="Ion_trans_2"/>
    <property type="match status" value="1"/>
</dbReference>
<dbReference type="Proteomes" id="UP000243002">
    <property type="component" value="Unassembled WGS sequence"/>
</dbReference>
<comment type="caution">
    <text evidence="3">The sequence shown here is derived from an EMBL/GenBank/DDBJ whole genome shotgun (WGS) entry which is preliminary data.</text>
</comment>
<dbReference type="AlphaFoldDB" id="A0A2P7MTI5"/>
<dbReference type="InterPro" id="IPR013099">
    <property type="entry name" value="K_chnl_dom"/>
</dbReference>
<gene>
    <name evidence="3" type="ORF">C7K55_09900</name>
</gene>
<dbReference type="Gene3D" id="1.10.287.70">
    <property type="match status" value="1"/>
</dbReference>
<keyword evidence="4" id="KW-1185">Reference proteome</keyword>
<feature type="transmembrane region" description="Helical" evidence="1">
    <location>
        <begin position="42"/>
        <end position="66"/>
    </location>
</feature>
<evidence type="ECO:0000256" key="1">
    <source>
        <dbReference type="SAM" id="Phobius"/>
    </source>
</evidence>
<evidence type="ECO:0000313" key="4">
    <source>
        <dbReference type="Proteomes" id="UP000243002"/>
    </source>
</evidence>
<reference evidence="3 4" key="1">
    <citation type="journal article" date="2018" name="Environ. Microbiol.">
        <title>Ecological and genomic features of two widespread freshwater picocyanobacteria.</title>
        <authorList>
            <person name="Cabello-Yeves P.J."/>
            <person name="Picazo A."/>
            <person name="Camacho A."/>
            <person name="Callieri C."/>
            <person name="Rosselli R."/>
            <person name="Roda-Garcia J.J."/>
            <person name="Coutinho F.H."/>
            <person name="Rodriguez-Valera F."/>
        </authorList>
    </citation>
    <scope>NUCLEOTIDE SEQUENCE [LARGE SCALE GENOMIC DNA]</scope>
    <source>
        <strain evidence="3 4">Tous</strain>
    </source>
</reference>